<dbReference type="PANTHER" id="PTHR34473">
    <property type="entry name" value="UPF0699 TRANSMEMBRANE PROTEIN YDBS"/>
    <property type="match status" value="1"/>
</dbReference>
<dbReference type="AlphaFoldDB" id="A0A845UW89"/>
<dbReference type="Pfam" id="PF03703">
    <property type="entry name" value="bPH_2"/>
    <property type="match status" value="1"/>
</dbReference>
<evidence type="ECO:0000313" key="3">
    <source>
        <dbReference type="EMBL" id="NDY94522.1"/>
    </source>
</evidence>
<feature type="domain" description="YdbS-like PH" evidence="2">
    <location>
        <begin position="77"/>
        <end position="155"/>
    </location>
</feature>
<evidence type="ECO:0000256" key="1">
    <source>
        <dbReference type="SAM" id="Phobius"/>
    </source>
</evidence>
<keyword evidence="1" id="KW-0472">Membrane</keyword>
<proteinExistence type="predicted"/>
<dbReference type="EMBL" id="JAAGSC010000031">
    <property type="protein sequence ID" value="NDY94522.1"/>
    <property type="molecule type" value="Genomic_DNA"/>
</dbReference>
<evidence type="ECO:0000259" key="2">
    <source>
        <dbReference type="Pfam" id="PF03703"/>
    </source>
</evidence>
<dbReference type="InterPro" id="IPR005182">
    <property type="entry name" value="YdbS-like_PH"/>
</dbReference>
<accession>A0A845UW89</accession>
<organism evidence="3 4">
    <name type="scientific">Wenzhouxiangella limi</name>
    <dbReference type="NCBI Taxonomy" id="2707351"/>
    <lineage>
        <taxon>Bacteria</taxon>
        <taxon>Pseudomonadati</taxon>
        <taxon>Pseudomonadota</taxon>
        <taxon>Gammaproteobacteria</taxon>
        <taxon>Chromatiales</taxon>
        <taxon>Wenzhouxiangellaceae</taxon>
        <taxon>Wenzhouxiangella</taxon>
    </lineage>
</organism>
<keyword evidence="1" id="KW-0812">Transmembrane</keyword>
<reference evidence="3 4" key="1">
    <citation type="submission" date="2020-02" db="EMBL/GenBank/DDBJ databases">
        <authorList>
            <person name="Zhang X.-Y."/>
        </authorList>
    </citation>
    <scope>NUCLEOTIDE SEQUENCE [LARGE SCALE GENOMIC DNA]</scope>
    <source>
        <strain evidence="3 4">C33</strain>
    </source>
</reference>
<keyword evidence="4" id="KW-1185">Reference proteome</keyword>
<feature type="transmembrane region" description="Helical" evidence="1">
    <location>
        <begin position="21"/>
        <end position="43"/>
    </location>
</feature>
<dbReference type="Proteomes" id="UP000484885">
    <property type="component" value="Unassembled WGS sequence"/>
</dbReference>
<comment type="caution">
    <text evidence="3">The sequence shown here is derived from an EMBL/GenBank/DDBJ whole genome shotgun (WGS) entry which is preliminary data.</text>
</comment>
<feature type="transmembrane region" description="Helical" evidence="1">
    <location>
        <begin position="55"/>
        <end position="74"/>
    </location>
</feature>
<dbReference type="RefSeq" id="WP_164209823.1">
    <property type="nucleotide sequence ID" value="NZ_JAAGSC010000031.1"/>
</dbReference>
<keyword evidence="1" id="KW-1133">Transmembrane helix</keyword>
<evidence type="ECO:0000313" key="4">
    <source>
        <dbReference type="Proteomes" id="UP000484885"/>
    </source>
</evidence>
<protein>
    <submittedName>
        <fullName evidence="3">PH domain-containing protein</fullName>
    </submittedName>
</protein>
<gene>
    <name evidence="3" type="ORF">G3I74_02090</name>
</gene>
<dbReference type="PANTHER" id="PTHR34473:SF3">
    <property type="entry name" value="TRANSMEMBRANE PROTEIN-RELATED"/>
    <property type="match status" value="1"/>
</dbReference>
<name>A0A845UW89_9GAMM</name>
<sequence length="178" mass="19528">MPLAELPDYQAAKLDLVSLRFAPYAALTAGLLWLGLAAAVFIAPRLPFADVTLPPGLVLVPLVALIWFVAVAWIDGRRRGWALREHDLIYRSGLIWQRTAILPFARIQHVETASGPLERLFGLMRVKCFTAGGMGADLSVEGLDRASARKVRQHLLEQIRDEDGMDDAARGEDEEAGG</sequence>